<evidence type="ECO:0000256" key="1">
    <source>
        <dbReference type="ARBA" id="ARBA00004886"/>
    </source>
</evidence>
<evidence type="ECO:0000259" key="8">
    <source>
        <dbReference type="Pfam" id="PF12706"/>
    </source>
</evidence>
<dbReference type="EMBL" id="QRDJ01000006">
    <property type="protein sequence ID" value="REC95626.1"/>
    <property type="molecule type" value="Genomic_DNA"/>
</dbReference>
<dbReference type="Gene3D" id="3.60.15.10">
    <property type="entry name" value="Ribonuclease Z/Hydroxyacylglutathione hydrolase-like"/>
    <property type="match status" value="1"/>
</dbReference>
<dbReference type="AlphaFoldDB" id="A0A3D9DXY1"/>
<evidence type="ECO:0000256" key="3">
    <source>
        <dbReference type="ARBA" id="ARBA00015084"/>
    </source>
</evidence>
<dbReference type="UniPathway" id="UPA00539"/>
<keyword evidence="10" id="KW-1185">Reference proteome</keyword>
<sequence>MLVWKPVFTCLPISKSTLKSDTAGARRLRVRVLGSAAGGGLPQWNCRCGVCRLARAEPQRVIPRTQSSIAVSVDGEHWALINCAPEVLSQLQRDPALQPGRDDRHTPIQSILVTNGDVDHIAGLLSLRERSPFRLYATPEIHGVLRDNPIFNVLAPDCVERRDVALDSRIELLPGLMATVFAVPGKTALYLEGDEVEIGAEGESTVGVEFELDGQRLYYIPGCATVTPRLADRLEGAAALLFDGTLWRDDEMLRAGVGQKTGQRMGHMSMAGPEGSMTALADSDIGRRVFIHINNTNPVLIEDSAERREAEDAGWEIAFDGMEITP</sequence>
<dbReference type="PANTHER" id="PTHR42663">
    <property type="entry name" value="HYDROLASE C777.06C-RELATED-RELATED"/>
    <property type="match status" value="1"/>
</dbReference>
<comment type="function">
    <text evidence="7">May be involved in the transport of PQQ or its precursor to the periplasm.</text>
</comment>
<evidence type="ECO:0000313" key="9">
    <source>
        <dbReference type="EMBL" id="REC95626.1"/>
    </source>
</evidence>
<comment type="caution">
    <text evidence="9">The sequence shown here is derived from an EMBL/GenBank/DDBJ whole genome shotgun (WGS) entry which is preliminary data.</text>
</comment>
<accession>A0A3D9DXY1</accession>
<evidence type="ECO:0000256" key="5">
    <source>
        <dbReference type="ARBA" id="ARBA00022905"/>
    </source>
</evidence>
<dbReference type="InterPro" id="IPR036866">
    <property type="entry name" value="RibonucZ/Hydroxyglut_hydro"/>
</dbReference>
<reference evidence="9 10" key="1">
    <citation type="submission" date="2018-07" db="EMBL/GenBank/DDBJ databases">
        <title>Genomic Encyclopedia of Type Strains, Phase IV (KMG-IV): sequencing the most valuable type-strain genomes for metagenomic binning, comparative biology and taxonomic classification.</title>
        <authorList>
            <person name="Goeker M."/>
        </authorList>
    </citation>
    <scope>NUCLEOTIDE SEQUENCE [LARGE SCALE GENOMIC DNA]</scope>
    <source>
        <strain evidence="9 10">DSM 14324</strain>
    </source>
</reference>
<keyword evidence="5 7" id="KW-0884">PQQ biosynthesis</keyword>
<organism evidence="9 10">
    <name type="scientific">Kushneria indalinina DSM 14324</name>
    <dbReference type="NCBI Taxonomy" id="1122140"/>
    <lineage>
        <taxon>Bacteria</taxon>
        <taxon>Pseudomonadati</taxon>
        <taxon>Pseudomonadota</taxon>
        <taxon>Gammaproteobacteria</taxon>
        <taxon>Oceanospirillales</taxon>
        <taxon>Halomonadaceae</taxon>
        <taxon>Kushneria</taxon>
    </lineage>
</organism>
<keyword evidence="4 7" id="KW-0813">Transport</keyword>
<evidence type="ECO:0000256" key="6">
    <source>
        <dbReference type="ARBA" id="ARBA00030966"/>
    </source>
</evidence>
<evidence type="ECO:0000313" key="10">
    <source>
        <dbReference type="Proteomes" id="UP000256334"/>
    </source>
</evidence>
<comment type="similarity">
    <text evidence="2 7">Belongs to the PqqB family.</text>
</comment>
<evidence type="ECO:0000256" key="7">
    <source>
        <dbReference type="HAMAP-Rule" id="MF_00653"/>
    </source>
</evidence>
<gene>
    <name evidence="7" type="primary">pqqB</name>
    <name evidence="9" type="ORF">C8D72_0279</name>
</gene>
<dbReference type="HAMAP" id="MF_00653">
    <property type="entry name" value="PQQ_syn_PqqB"/>
    <property type="match status" value="1"/>
</dbReference>
<name>A0A3D9DXY1_9GAMM</name>
<dbReference type="Proteomes" id="UP000256334">
    <property type="component" value="Unassembled WGS sequence"/>
</dbReference>
<dbReference type="InterPro" id="IPR011842">
    <property type="entry name" value="PQQ_synth_PqqB"/>
</dbReference>
<comment type="pathway">
    <text evidence="1 7">Cofactor biosynthesis; pyrroloquinoline quinone biosynthesis.</text>
</comment>
<dbReference type="GO" id="GO:0018189">
    <property type="term" value="P:pyrroloquinoline quinone biosynthetic process"/>
    <property type="evidence" value="ECO:0007669"/>
    <property type="project" value="UniProtKB-UniRule"/>
</dbReference>
<proteinExistence type="inferred from homology"/>
<feature type="domain" description="Metallo-beta-lactamase" evidence="8">
    <location>
        <begin position="77"/>
        <end position="293"/>
    </location>
</feature>
<dbReference type="Pfam" id="PF12706">
    <property type="entry name" value="Lactamase_B_2"/>
    <property type="match status" value="1"/>
</dbReference>
<dbReference type="InterPro" id="IPR001279">
    <property type="entry name" value="Metallo-B-lactamas"/>
</dbReference>
<dbReference type="CDD" id="cd16274">
    <property type="entry name" value="PQQB-like_MBL-fold"/>
    <property type="match status" value="1"/>
</dbReference>
<protein>
    <recommendedName>
        <fullName evidence="3 7">Coenzyme PQQ synthesis protein B</fullName>
    </recommendedName>
    <alternativeName>
        <fullName evidence="6 7">Pyrroloquinoline quinone biosynthesis protein B</fullName>
    </alternativeName>
</protein>
<dbReference type="SUPFAM" id="SSF56281">
    <property type="entry name" value="Metallo-hydrolase/oxidoreductase"/>
    <property type="match status" value="1"/>
</dbReference>
<evidence type="ECO:0000256" key="4">
    <source>
        <dbReference type="ARBA" id="ARBA00022448"/>
    </source>
</evidence>
<dbReference type="PANTHER" id="PTHR42663:SF7">
    <property type="entry name" value="COENZYME PQQ SYNTHESIS PROTEIN B"/>
    <property type="match status" value="1"/>
</dbReference>
<evidence type="ECO:0000256" key="2">
    <source>
        <dbReference type="ARBA" id="ARBA00008481"/>
    </source>
</evidence>
<dbReference type="NCBIfam" id="TIGR02108">
    <property type="entry name" value="PQQ_syn_pqqB"/>
    <property type="match status" value="1"/>
</dbReference>